<feature type="region of interest" description="Disordered" evidence="1">
    <location>
        <begin position="299"/>
        <end position="319"/>
    </location>
</feature>
<gene>
    <name evidence="2" type="ORF">BLNAU_3983</name>
</gene>
<dbReference type="Proteomes" id="UP001281761">
    <property type="component" value="Unassembled WGS sequence"/>
</dbReference>
<feature type="compositionally biased region" description="Basic and acidic residues" evidence="1">
    <location>
        <begin position="420"/>
        <end position="437"/>
    </location>
</feature>
<keyword evidence="3" id="KW-1185">Reference proteome</keyword>
<dbReference type="EMBL" id="JARBJD010000019">
    <property type="protein sequence ID" value="KAK2960896.1"/>
    <property type="molecule type" value="Genomic_DNA"/>
</dbReference>
<name>A0ABQ9YAU2_9EUKA</name>
<evidence type="ECO:0000313" key="3">
    <source>
        <dbReference type="Proteomes" id="UP001281761"/>
    </source>
</evidence>
<evidence type="ECO:0000256" key="1">
    <source>
        <dbReference type="SAM" id="MobiDB-lite"/>
    </source>
</evidence>
<feature type="compositionally biased region" description="Polar residues" evidence="1">
    <location>
        <begin position="215"/>
        <end position="227"/>
    </location>
</feature>
<protein>
    <submittedName>
        <fullName evidence="2">Uncharacterized protein</fullName>
    </submittedName>
</protein>
<sequence>MEVLLQLPAHPRNPDIVLCFVFSVHQTGGTLRITNKEFTSYCIETTVKSRNLRQREVITMQTGNNFQIAFANDETCVVIKEFTGQNPGCPMVKIIHSGFFKLSSCFLSAFVCHLTVLAFFSWDKQKLHLPNVLPNKPVSQLRLAEPTQQHWDGRVFIASAGTNKSCKVRELVHKDSSPVSLSTDSADQALHFECVQHHCQSHDQTILDKADRTPANSQIKLDSSGSSPDAPIVLNSVPSPISVHPHTQPGHFTLFQNRPDLLQNSISTSFFAVPLEEKRWRAKHVKSLTRLILGNSEELVRKRNQSPNTPKSGKQEEDRLPSQLHLDLFPLSSLLSLSFPSFSTSRIDPPTTPSPNKMNHSDLSRFKSTRLSFSFRYTPSAQKGCNNFKKNHFAPAESQRIHTKTWIERQKKWRGCDAGSAERDDEERKHTQNDERGGEGLLCGFDERFHVSAGRKRPPTFCARVKSLDAVLFAAGLDNPAQIQPSLCTLQMTIQTALNPSVLLNPLFPLTQSHLPQTWVTSPSACQVWNATTNIHIHIVAEEELLTSLQLADGKLHAFLFVCLDFSERKRVDSRRTGMSSLIDMMSAENEPWTSALGEYSGRRGAEMEEREEDVDGVVDNDSADSRVSIQQTLHETVDTDPDLLSLFPVRLLDSSTKSGRRIDTVVMTVTLTCHQLSA</sequence>
<accession>A0ABQ9YAU2</accession>
<organism evidence="2 3">
    <name type="scientific">Blattamonas nauphoetae</name>
    <dbReference type="NCBI Taxonomy" id="2049346"/>
    <lineage>
        <taxon>Eukaryota</taxon>
        <taxon>Metamonada</taxon>
        <taxon>Preaxostyla</taxon>
        <taxon>Oxymonadida</taxon>
        <taxon>Blattamonas</taxon>
    </lineage>
</organism>
<feature type="region of interest" description="Disordered" evidence="1">
    <location>
        <begin position="417"/>
        <end position="437"/>
    </location>
</feature>
<feature type="region of interest" description="Disordered" evidence="1">
    <location>
        <begin position="215"/>
        <end position="245"/>
    </location>
</feature>
<reference evidence="2 3" key="1">
    <citation type="journal article" date="2022" name="bioRxiv">
        <title>Genomics of Preaxostyla Flagellates Illuminates Evolutionary Transitions and the Path Towards Mitochondrial Loss.</title>
        <authorList>
            <person name="Novak L.V.F."/>
            <person name="Treitli S.C."/>
            <person name="Pyrih J."/>
            <person name="Halakuc P."/>
            <person name="Pipaliya S.V."/>
            <person name="Vacek V."/>
            <person name="Brzon O."/>
            <person name="Soukal P."/>
            <person name="Eme L."/>
            <person name="Dacks J.B."/>
            <person name="Karnkowska A."/>
            <person name="Elias M."/>
            <person name="Hampl V."/>
        </authorList>
    </citation>
    <scope>NUCLEOTIDE SEQUENCE [LARGE SCALE GENOMIC DNA]</scope>
    <source>
        <strain evidence="2">NAU3</strain>
        <tissue evidence="2">Gut</tissue>
    </source>
</reference>
<proteinExistence type="predicted"/>
<evidence type="ECO:0000313" key="2">
    <source>
        <dbReference type="EMBL" id="KAK2960896.1"/>
    </source>
</evidence>
<comment type="caution">
    <text evidence="2">The sequence shown here is derived from an EMBL/GenBank/DDBJ whole genome shotgun (WGS) entry which is preliminary data.</text>
</comment>